<dbReference type="Gene3D" id="1.20.1070.10">
    <property type="entry name" value="Rhodopsin 7-helix transmembrane proteins"/>
    <property type="match status" value="1"/>
</dbReference>
<evidence type="ECO:0000256" key="4">
    <source>
        <dbReference type="ARBA" id="ARBA00023136"/>
    </source>
</evidence>
<evidence type="ECO:0000313" key="9">
    <source>
        <dbReference type="Proteomes" id="UP000663845"/>
    </source>
</evidence>
<evidence type="ECO:0000256" key="2">
    <source>
        <dbReference type="ARBA" id="ARBA00022692"/>
    </source>
</evidence>
<dbReference type="Proteomes" id="UP000663844">
    <property type="component" value="Unassembled WGS sequence"/>
</dbReference>
<feature type="transmembrane region" description="Helical" evidence="5">
    <location>
        <begin position="224"/>
        <end position="250"/>
    </location>
</feature>
<dbReference type="Proteomes" id="UP000663845">
    <property type="component" value="Unassembled WGS sequence"/>
</dbReference>
<keyword evidence="4 5" id="KW-0472">Membrane</keyword>
<feature type="transmembrane region" description="Helical" evidence="5">
    <location>
        <begin position="52"/>
        <end position="74"/>
    </location>
</feature>
<accession>A0A813MDE5</accession>
<organism evidence="7 9">
    <name type="scientific">Adineta steineri</name>
    <dbReference type="NCBI Taxonomy" id="433720"/>
    <lineage>
        <taxon>Eukaryota</taxon>
        <taxon>Metazoa</taxon>
        <taxon>Spiralia</taxon>
        <taxon>Gnathifera</taxon>
        <taxon>Rotifera</taxon>
        <taxon>Eurotatoria</taxon>
        <taxon>Bdelloidea</taxon>
        <taxon>Adinetida</taxon>
        <taxon>Adinetidae</taxon>
        <taxon>Adineta</taxon>
    </lineage>
</organism>
<keyword evidence="2 5" id="KW-0812">Transmembrane</keyword>
<proteinExistence type="predicted"/>
<dbReference type="EMBL" id="CAJNOG010000001">
    <property type="protein sequence ID" value="CAF0718845.1"/>
    <property type="molecule type" value="Genomic_DNA"/>
</dbReference>
<dbReference type="EMBL" id="CAJOAZ010004107">
    <property type="protein sequence ID" value="CAF4044367.1"/>
    <property type="molecule type" value="Genomic_DNA"/>
</dbReference>
<evidence type="ECO:0000259" key="6">
    <source>
        <dbReference type="PROSITE" id="PS50262"/>
    </source>
</evidence>
<feature type="domain" description="G-protein coupled receptors family 1 profile" evidence="6">
    <location>
        <begin position="27"/>
        <end position="281"/>
    </location>
</feature>
<sequence length="318" mass="37354">MFSNQTKLIGFILSLITVIHSTFTCFISIVIIFIIIYELYYKNLKREERTTLFLCANIYLFLLIYMIILSLMNIQTILGDLYERDFNSSLCIFIGYLSPVILCVLYHSFVNQAFFRLCRIVYFRYRWLQLHWCYIIIPVLQLILAFALLSPLLVWHDIIYLLDEHYCYAAFMNFRGILWTAFISYVIPASIVFIIYIRITIFIRQQPHNQTQAIQRRQARDLLVIRRILITVGLLITLGFPSVVLVIMGAITGEEYVLSFRITWISLSISMTGLSIAMVLFIPQLKSIVWKKFQRNRITPGTAILESSIQVRPDIRNR</sequence>
<feature type="transmembrane region" description="Helical" evidence="5">
    <location>
        <begin position="86"/>
        <end position="109"/>
    </location>
</feature>
<reference evidence="7" key="1">
    <citation type="submission" date="2021-02" db="EMBL/GenBank/DDBJ databases">
        <authorList>
            <person name="Nowell W R."/>
        </authorList>
    </citation>
    <scope>NUCLEOTIDE SEQUENCE</scope>
</reference>
<feature type="transmembrane region" description="Helical" evidence="5">
    <location>
        <begin position="12"/>
        <end position="40"/>
    </location>
</feature>
<comment type="caution">
    <text evidence="7">The sequence shown here is derived from an EMBL/GenBank/DDBJ whole genome shotgun (WGS) entry which is preliminary data.</text>
</comment>
<evidence type="ECO:0000313" key="8">
    <source>
        <dbReference type="EMBL" id="CAF4044367.1"/>
    </source>
</evidence>
<dbReference type="PROSITE" id="PS50262">
    <property type="entry name" value="G_PROTEIN_RECEP_F1_2"/>
    <property type="match status" value="1"/>
</dbReference>
<feature type="transmembrane region" description="Helical" evidence="5">
    <location>
        <begin position="176"/>
        <end position="203"/>
    </location>
</feature>
<keyword evidence="3 5" id="KW-1133">Transmembrane helix</keyword>
<dbReference type="SUPFAM" id="SSF81321">
    <property type="entry name" value="Family A G protein-coupled receptor-like"/>
    <property type="match status" value="1"/>
</dbReference>
<comment type="subcellular location">
    <subcellularLocation>
        <location evidence="1">Membrane</location>
    </subcellularLocation>
</comment>
<dbReference type="AlphaFoldDB" id="A0A813MDE5"/>
<dbReference type="InterPro" id="IPR017452">
    <property type="entry name" value="GPCR_Rhodpsn_7TM"/>
</dbReference>
<evidence type="ECO:0000313" key="7">
    <source>
        <dbReference type="EMBL" id="CAF0718845.1"/>
    </source>
</evidence>
<name>A0A813MDE5_9BILA</name>
<evidence type="ECO:0000256" key="1">
    <source>
        <dbReference type="ARBA" id="ARBA00004370"/>
    </source>
</evidence>
<dbReference type="GO" id="GO:0016020">
    <property type="term" value="C:membrane"/>
    <property type="evidence" value="ECO:0007669"/>
    <property type="project" value="UniProtKB-SubCell"/>
</dbReference>
<evidence type="ECO:0000256" key="5">
    <source>
        <dbReference type="SAM" id="Phobius"/>
    </source>
</evidence>
<gene>
    <name evidence="7" type="ORF">JYZ213_LOCUS37</name>
    <name evidence="8" type="ORF">OXD698_LOCUS32122</name>
</gene>
<feature type="transmembrane region" description="Helical" evidence="5">
    <location>
        <begin position="262"/>
        <end position="282"/>
    </location>
</feature>
<protein>
    <recommendedName>
        <fullName evidence="6">G-protein coupled receptors family 1 profile domain-containing protein</fullName>
    </recommendedName>
</protein>
<evidence type="ECO:0000256" key="3">
    <source>
        <dbReference type="ARBA" id="ARBA00022989"/>
    </source>
</evidence>
<feature type="transmembrane region" description="Helical" evidence="5">
    <location>
        <begin position="130"/>
        <end position="156"/>
    </location>
</feature>